<reference evidence="2" key="1">
    <citation type="journal article" date="2021" name="Genome Biol. Evol.">
        <title>The assembled and annotated genome of the fairy-ring fungus Marasmius oreades.</title>
        <authorList>
            <person name="Hiltunen M."/>
            <person name="Ament-Velasquez S.L."/>
            <person name="Johannesson H."/>
        </authorList>
    </citation>
    <scope>NUCLEOTIDE SEQUENCE</scope>
    <source>
        <strain evidence="2">03SP1</strain>
    </source>
</reference>
<sequence>MPLSSSFYFVRCWFVALVLSSRFFFSRFDHRCTYPLITLHPLSVFAHCHLVPESIPNDIHFIQFPSSQNPKPTILKKHDPPSDDFVVGEAYEKRGARSMESTRSMLYVAGQWKGQTGVMTVDKEKRRAVAN</sequence>
<evidence type="ECO:0000256" key="1">
    <source>
        <dbReference type="SAM" id="Phobius"/>
    </source>
</evidence>
<dbReference type="AlphaFoldDB" id="A0A9P7UM86"/>
<organism evidence="2 3">
    <name type="scientific">Marasmius oreades</name>
    <name type="common">fairy-ring Marasmius</name>
    <dbReference type="NCBI Taxonomy" id="181124"/>
    <lineage>
        <taxon>Eukaryota</taxon>
        <taxon>Fungi</taxon>
        <taxon>Dikarya</taxon>
        <taxon>Basidiomycota</taxon>
        <taxon>Agaricomycotina</taxon>
        <taxon>Agaricomycetes</taxon>
        <taxon>Agaricomycetidae</taxon>
        <taxon>Agaricales</taxon>
        <taxon>Marasmiineae</taxon>
        <taxon>Marasmiaceae</taxon>
        <taxon>Marasmius</taxon>
    </lineage>
</organism>
<feature type="transmembrane region" description="Helical" evidence="1">
    <location>
        <begin position="6"/>
        <end position="25"/>
    </location>
</feature>
<proteinExistence type="predicted"/>
<dbReference type="EMBL" id="CM032190">
    <property type="protein sequence ID" value="KAG7086795.1"/>
    <property type="molecule type" value="Genomic_DNA"/>
</dbReference>
<keyword evidence="3" id="KW-1185">Reference proteome</keyword>
<accession>A0A9P7UM86</accession>
<name>A0A9P7UM86_9AGAR</name>
<dbReference type="Proteomes" id="UP001049176">
    <property type="component" value="Chromosome 10"/>
</dbReference>
<keyword evidence="1" id="KW-0472">Membrane</keyword>
<keyword evidence="1" id="KW-0812">Transmembrane</keyword>
<protein>
    <submittedName>
        <fullName evidence="2">Uncharacterized protein</fullName>
    </submittedName>
</protein>
<evidence type="ECO:0000313" key="2">
    <source>
        <dbReference type="EMBL" id="KAG7086795.1"/>
    </source>
</evidence>
<keyword evidence="1" id="KW-1133">Transmembrane helix</keyword>
<gene>
    <name evidence="2" type="ORF">E1B28_002723</name>
</gene>
<evidence type="ECO:0000313" key="3">
    <source>
        <dbReference type="Proteomes" id="UP001049176"/>
    </source>
</evidence>
<dbReference type="RefSeq" id="XP_043003266.1">
    <property type="nucleotide sequence ID" value="XM_043159663.1"/>
</dbReference>
<dbReference type="GeneID" id="66071799"/>
<comment type="caution">
    <text evidence="2">The sequence shown here is derived from an EMBL/GenBank/DDBJ whole genome shotgun (WGS) entry which is preliminary data.</text>
</comment>
<dbReference type="KEGG" id="more:E1B28_002723"/>